<organism evidence="4 5">
    <name type="scientific">Hornefia porci</name>
    <dbReference type="NCBI Taxonomy" id="2652292"/>
    <lineage>
        <taxon>Bacteria</taxon>
        <taxon>Bacillati</taxon>
        <taxon>Bacillota</taxon>
        <taxon>Clostridia</taxon>
        <taxon>Peptostreptococcales</taxon>
        <taxon>Anaerovoracaceae</taxon>
        <taxon>Hornefia</taxon>
    </lineage>
</organism>
<evidence type="ECO:0000256" key="1">
    <source>
        <dbReference type="SAM" id="MobiDB-lite"/>
    </source>
</evidence>
<dbReference type="InterPro" id="IPR007921">
    <property type="entry name" value="CHAP_dom"/>
</dbReference>
<proteinExistence type="predicted"/>
<protein>
    <recommendedName>
        <fullName evidence="3">Peptidase C51 domain-containing protein</fullName>
    </recommendedName>
</protein>
<feature type="transmembrane region" description="Helical" evidence="2">
    <location>
        <begin position="337"/>
        <end position="356"/>
    </location>
</feature>
<dbReference type="EMBL" id="MJIE01000001">
    <property type="protein sequence ID" value="OLR55922.1"/>
    <property type="molecule type" value="Genomic_DNA"/>
</dbReference>
<feature type="compositionally biased region" description="Basic and acidic residues" evidence="1">
    <location>
        <begin position="65"/>
        <end position="76"/>
    </location>
</feature>
<dbReference type="AlphaFoldDB" id="A0A1Q9JI73"/>
<dbReference type="InterPro" id="IPR038765">
    <property type="entry name" value="Papain-like_cys_pep_sf"/>
</dbReference>
<name>A0A1Q9JI73_9FIRM</name>
<feature type="compositionally biased region" description="Basic and acidic residues" evidence="1">
    <location>
        <begin position="306"/>
        <end position="318"/>
    </location>
</feature>
<dbReference type="RefSeq" id="WP_075713031.1">
    <property type="nucleotide sequence ID" value="NZ_MJIE01000001.1"/>
</dbReference>
<comment type="caution">
    <text evidence="4">The sequence shown here is derived from an EMBL/GenBank/DDBJ whole genome shotgun (WGS) entry which is preliminary data.</text>
</comment>
<keyword evidence="2" id="KW-0472">Membrane</keyword>
<feature type="compositionally biased region" description="Polar residues" evidence="1">
    <location>
        <begin position="220"/>
        <end position="232"/>
    </location>
</feature>
<dbReference type="SUPFAM" id="SSF54001">
    <property type="entry name" value="Cysteine proteinases"/>
    <property type="match status" value="1"/>
</dbReference>
<dbReference type="Pfam" id="PF05257">
    <property type="entry name" value="CHAP"/>
    <property type="match status" value="1"/>
</dbReference>
<feature type="compositionally biased region" description="Basic and acidic residues" evidence="1">
    <location>
        <begin position="92"/>
        <end position="105"/>
    </location>
</feature>
<dbReference type="STRING" id="1261640.BHK98_07530"/>
<feature type="compositionally biased region" description="Basic residues" evidence="1">
    <location>
        <begin position="319"/>
        <end position="330"/>
    </location>
</feature>
<dbReference type="OrthoDB" id="9812962at2"/>
<feature type="region of interest" description="Disordered" evidence="1">
    <location>
        <begin position="219"/>
        <end position="330"/>
    </location>
</feature>
<reference evidence="4 5" key="1">
    <citation type="journal article" date="2016" name="Appl. Environ. Microbiol.">
        <title>Function and Phylogeny of Bacterial Butyryl Coenzyme A:Acetate Transferases and Their Diversity in the Proximal Colon of Swine.</title>
        <authorList>
            <person name="Trachsel J."/>
            <person name="Bayles D.O."/>
            <person name="Looft T."/>
            <person name="Levine U.Y."/>
            <person name="Allen H.K."/>
        </authorList>
    </citation>
    <scope>NUCLEOTIDE SEQUENCE [LARGE SCALE GENOMIC DNA]</scope>
    <source>
        <strain evidence="4 5">68-3-10</strain>
    </source>
</reference>
<evidence type="ECO:0000256" key="2">
    <source>
        <dbReference type="SAM" id="Phobius"/>
    </source>
</evidence>
<feature type="region of interest" description="Disordered" evidence="1">
    <location>
        <begin position="1"/>
        <end position="140"/>
    </location>
</feature>
<accession>A0A1Q9JI73</accession>
<gene>
    <name evidence="4" type="ORF">BHK98_07530</name>
</gene>
<evidence type="ECO:0000313" key="4">
    <source>
        <dbReference type="EMBL" id="OLR55922.1"/>
    </source>
</evidence>
<feature type="domain" description="Peptidase C51" evidence="3">
    <location>
        <begin position="393"/>
        <end position="479"/>
    </location>
</feature>
<sequence length="506" mass="57953">MWRSRKSRGDSPADQTRVYRRGSFEQKNRRRRFADDDSGAGEDFVPRNVQRPEEPEEPIYNSYEEYLKAHQWRPGDSDIESAGTGSRYSDIGFDRADRADRHASADESTGTDSRRSSTGESSIKDPSFGDGGFDVPEFGNGVRSRGARHAAESGLSGLTALLRDKYDEAADWIHALPGVLLSHLHIGSGYAGKHSDEKEREFVAFEDLDFWSRFDRKNRNSQSDRMTQTSWNAWDPEPQEDSYGEWEPEPRDNFYDAWEPEPQENPYDAWEPEPRENSYDAWEPEPQENPYDEWNPQSSESSRNAWESREPVRREPPRSGRKPRTQRTGRRLRPRQIMMIALFIVIAWTALLGISMKNGAAFLDGNSAMVETARQELGNEGGEKFWSWYGFDSEVDWCACFVSWCADQNGYLSEGKVPKFSYVQTGLNWFKDKGKWRNAGEKPVAGDIIFFDWNDNDVADHVGIVAGYHLGRVFTIEGNASGDICKRKSYWVFSKYIMGYGTPESE</sequence>
<keyword evidence="5" id="KW-1185">Reference proteome</keyword>
<feature type="compositionally biased region" description="Acidic residues" evidence="1">
    <location>
        <begin position="237"/>
        <end position="247"/>
    </location>
</feature>
<evidence type="ECO:0000259" key="3">
    <source>
        <dbReference type="Pfam" id="PF05257"/>
    </source>
</evidence>
<dbReference type="Proteomes" id="UP000187404">
    <property type="component" value="Unassembled WGS sequence"/>
</dbReference>
<keyword evidence="2" id="KW-1133">Transmembrane helix</keyword>
<keyword evidence="2" id="KW-0812">Transmembrane</keyword>
<feature type="compositionally biased region" description="Polar residues" evidence="1">
    <location>
        <begin position="295"/>
        <end position="305"/>
    </location>
</feature>
<evidence type="ECO:0000313" key="5">
    <source>
        <dbReference type="Proteomes" id="UP000187404"/>
    </source>
</evidence>
<dbReference type="Gene3D" id="3.90.1720.10">
    <property type="entry name" value="endopeptidase domain like (from Nostoc punctiforme)"/>
    <property type="match status" value="1"/>
</dbReference>